<accession>A0AAX2A9B5</accession>
<evidence type="ECO:0000313" key="5">
    <source>
        <dbReference type="Proteomes" id="UP000253850"/>
    </source>
</evidence>
<feature type="domain" description="Metallo-beta-lactamase" evidence="2">
    <location>
        <begin position="38"/>
        <end position="221"/>
    </location>
</feature>
<sequence length="287" mass="33135">MQKRLFILFSFVFLLSNTLFAKETTLSYEVHRAKEDGFNFASVLVLGEKEAVLIDTHFTKADAYKVVAQILESKRELKSIYISHGDPDYYFGLPVIIKEFPNAKVYATKQTVKHIRKTFQDKLKYWQPKLGINGSDYVIIPDIIEKDTITLENQELKIMEFNSSRSYIYVPSLKAVFGGINVTDKEHLWLADTPYKNDRKMWLDVLSKMKNLEIKTVIPAHSKEGSKNDISAIDFSMKYLETYEKANSKAKNSKELISIMQNIYPMLDRDSFSLKLGAEVTKGEIKW</sequence>
<evidence type="ECO:0000313" key="3">
    <source>
        <dbReference type="EMBL" id="AXH11749.1"/>
    </source>
</evidence>
<feature type="chain" id="PRO_5044718483" evidence="1">
    <location>
        <begin position="22"/>
        <end position="287"/>
    </location>
</feature>
<dbReference type="Gene3D" id="3.60.15.10">
    <property type="entry name" value="Ribonuclease Z/Hydroxyacylglutathione hydrolase-like"/>
    <property type="match status" value="1"/>
</dbReference>
<dbReference type="InterPro" id="IPR050855">
    <property type="entry name" value="NDM-1-like"/>
</dbReference>
<dbReference type="SUPFAM" id="SSF56281">
    <property type="entry name" value="Metallo-hydrolase/oxidoreductase"/>
    <property type="match status" value="1"/>
</dbReference>
<dbReference type="InterPro" id="IPR036866">
    <property type="entry name" value="RibonucZ/Hydroxyglut_hydro"/>
</dbReference>
<gene>
    <name evidence="3" type="ORF">ABIV_0736</name>
    <name evidence="4" type="ORF">CRV05_00465</name>
</gene>
<evidence type="ECO:0000256" key="1">
    <source>
        <dbReference type="SAM" id="SignalP"/>
    </source>
</evidence>
<dbReference type="PANTHER" id="PTHR42951:SF14">
    <property type="entry name" value="METALLO-BETA-LACTAMASE SUPERFAMILY PROTEIN"/>
    <property type="match status" value="1"/>
</dbReference>
<feature type="signal peptide" evidence="1">
    <location>
        <begin position="1"/>
        <end position="21"/>
    </location>
</feature>
<evidence type="ECO:0000259" key="2">
    <source>
        <dbReference type="SMART" id="SM00849"/>
    </source>
</evidence>
<organism evidence="4 6">
    <name type="scientific">Halarcobacter bivalviorum</name>
    <dbReference type="NCBI Taxonomy" id="663364"/>
    <lineage>
        <taxon>Bacteria</taxon>
        <taxon>Pseudomonadati</taxon>
        <taxon>Campylobacterota</taxon>
        <taxon>Epsilonproteobacteria</taxon>
        <taxon>Campylobacterales</taxon>
        <taxon>Arcobacteraceae</taxon>
        <taxon>Halarcobacter</taxon>
    </lineage>
</organism>
<dbReference type="InterPro" id="IPR001279">
    <property type="entry name" value="Metallo-B-lactamas"/>
</dbReference>
<dbReference type="CDD" id="cd07739">
    <property type="entry name" value="metallo-hydrolase-like_MBL-fold"/>
    <property type="match status" value="1"/>
</dbReference>
<reference evidence="3 5" key="2">
    <citation type="submission" date="2018-07" db="EMBL/GenBank/DDBJ databases">
        <title>Complete genome of the Arcobacter bivalviorum type strain LMG 26154.</title>
        <authorList>
            <person name="Miller W.G."/>
            <person name="Yee E."/>
            <person name="Bono J.L."/>
        </authorList>
    </citation>
    <scope>NUCLEOTIDE SEQUENCE [LARGE SCALE GENOMIC DNA]</scope>
    <source>
        <strain evidence="3 5">LMG 26154</strain>
    </source>
</reference>
<keyword evidence="1" id="KW-0732">Signal</keyword>
<proteinExistence type="predicted"/>
<evidence type="ECO:0000313" key="4">
    <source>
        <dbReference type="EMBL" id="RXK10877.1"/>
    </source>
</evidence>
<dbReference type="AlphaFoldDB" id="A0AAX2A9B5"/>
<dbReference type="Proteomes" id="UP000289193">
    <property type="component" value="Unassembled WGS sequence"/>
</dbReference>
<evidence type="ECO:0000313" key="6">
    <source>
        <dbReference type="Proteomes" id="UP000289193"/>
    </source>
</evidence>
<dbReference type="SMART" id="SM00849">
    <property type="entry name" value="Lactamase_B"/>
    <property type="match status" value="1"/>
</dbReference>
<dbReference type="Proteomes" id="UP000253850">
    <property type="component" value="Chromosome"/>
</dbReference>
<keyword evidence="6" id="KW-1185">Reference proteome</keyword>
<protein>
    <submittedName>
        <fullName evidence="3">MBL fold metallohydrolase</fullName>
    </submittedName>
</protein>
<dbReference type="KEGG" id="hbv:ABIV_0736"/>
<dbReference type="EMBL" id="PDKM01000001">
    <property type="protein sequence ID" value="RXK10877.1"/>
    <property type="molecule type" value="Genomic_DNA"/>
</dbReference>
<name>A0AAX2A9B5_9BACT</name>
<dbReference type="EMBL" id="CP031217">
    <property type="protein sequence ID" value="AXH11749.1"/>
    <property type="molecule type" value="Genomic_DNA"/>
</dbReference>
<dbReference type="PANTHER" id="PTHR42951">
    <property type="entry name" value="METALLO-BETA-LACTAMASE DOMAIN-CONTAINING"/>
    <property type="match status" value="1"/>
</dbReference>
<dbReference type="RefSeq" id="WP_114838612.1">
    <property type="nucleotide sequence ID" value="NZ_CP031217.1"/>
</dbReference>
<reference evidence="4 6" key="1">
    <citation type="submission" date="2017-10" db="EMBL/GenBank/DDBJ databases">
        <title>Genomics of the genus Arcobacter.</title>
        <authorList>
            <person name="Perez-Cataluna A."/>
            <person name="Figueras M.J."/>
        </authorList>
    </citation>
    <scope>NUCLEOTIDE SEQUENCE [LARGE SCALE GENOMIC DNA]</scope>
    <source>
        <strain evidence="4 6">CECT 7835</strain>
    </source>
</reference>
<dbReference type="Pfam" id="PF00753">
    <property type="entry name" value="Lactamase_B"/>
    <property type="match status" value="1"/>
</dbReference>